<dbReference type="GO" id="GO:0015891">
    <property type="term" value="P:siderophore transport"/>
    <property type="evidence" value="ECO:0007669"/>
    <property type="project" value="InterPro"/>
</dbReference>
<evidence type="ECO:0000256" key="4">
    <source>
        <dbReference type="ARBA" id="ARBA00022448"/>
    </source>
</evidence>
<feature type="compositionally biased region" description="Polar residues" evidence="13">
    <location>
        <begin position="126"/>
        <end position="139"/>
    </location>
</feature>
<keyword evidence="5" id="KW-1003">Cell membrane</keyword>
<evidence type="ECO:0000313" key="15">
    <source>
        <dbReference type="EMBL" id="ABK19375.1"/>
    </source>
</evidence>
<comment type="similarity">
    <text evidence="2">Belongs to the TonB family.</text>
</comment>
<comment type="subunit">
    <text evidence="12">Homodimer. Forms a complex with the accessory proteins ExbB and ExbD.</text>
</comment>
<dbReference type="PRINTS" id="PR01374">
    <property type="entry name" value="TONBPROTEIN"/>
</dbReference>
<protein>
    <recommendedName>
        <fullName evidence="3">Protein TonB</fullName>
    </recommendedName>
</protein>
<accession>A0LPM3</accession>
<comment type="subcellular location">
    <subcellularLocation>
        <location evidence="1">Cell inner membrane</location>
        <topology evidence="1">Single-pass membrane protein</topology>
        <orientation evidence="1">Periplasmic side</orientation>
    </subcellularLocation>
</comment>
<evidence type="ECO:0000256" key="12">
    <source>
        <dbReference type="ARBA" id="ARBA00025849"/>
    </source>
</evidence>
<keyword evidence="4" id="KW-0813">Transport</keyword>
<dbReference type="InterPro" id="IPR037682">
    <property type="entry name" value="TonB_C"/>
</dbReference>
<feature type="compositionally biased region" description="Basic and acidic residues" evidence="13">
    <location>
        <begin position="97"/>
        <end position="112"/>
    </location>
</feature>
<dbReference type="SUPFAM" id="SSF74653">
    <property type="entry name" value="TolA/TonB C-terminal domain"/>
    <property type="match status" value="1"/>
</dbReference>
<sequence length="277" mass="28608">MEHRDPFITVTLVGAADGGVGSEKGPSGSGPGDSLPGAGPRPLTPEVIGAAREEAQSREPAAQVCAVESPKEMKPEAPREPADPVKTCVLSPAPREIPARKDRKKTDAERKPKPAPPAGASVVTAAPSSDANSGEPSSTARDDEAQGGHARGDGVRGKAGHAAGGLPGGGSPGGGGTGSGRFELKQVDQAPRPIRKVEPEYPQAARRMGVGGRVEVRFLVKTDGSVGEASVVRAEPPGVFERNALEAVNKWRFKPGCHRGEAVATWVVLSVHFRLSR</sequence>
<dbReference type="GO" id="GO:0030288">
    <property type="term" value="C:outer membrane-bounded periplasmic space"/>
    <property type="evidence" value="ECO:0007669"/>
    <property type="project" value="InterPro"/>
</dbReference>
<dbReference type="PANTHER" id="PTHR33446">
    <property type="entry name" value="PROTEIN TONB-RELATED"/>
    <property type="match status" value="1"/>
</dbReference>
<dbReference type="GO" id="GO:0015031">
    <property type="term" value="P:protein transport"/>
    <property type="evidence" value="ECO:0007669"/>
    <property type="project" value="UniProtKB-KW"/>
</dbReference>
<reference evidence="15 16" key="1">
    <citation type="submission" date="2006-10" db="EMBL/GenBank/DDBJ databases">
        <title>Complete sequence of Syntrophobacter fumaroxidans MPOB.</title>
        <authorList>
            <consortium name="US DOE Joint Genome Institute"/>
            <person name="Copeland A."/>
            <person name="Lucas S."/>
            <person name="Lapidus A."/>
            <person name="Barry K."/>
            <person name="Detter J.C."/>
            <person name="Glavina del Rio T."/>
            <person name="Hammon N."/>
            <person name="Israni S."/>
            <person name="Pitluck S."/>
            <person name="Goltsman E.G."/>
            <person name="Martinez M."/>
            <person name="Schmutz J."/>
            <person name="Larimer F."/>
            <person name="Land M."/>
            <person name="Hauser L."/>
            <person name="Kyrpides N."/>
            <person name="Kim E."/>
            <person name="Boone D.R."/>
            <person name="Brockman F."/>
            <person name="Culley D."/>
            <person name="Ferry J."/>
            <person name="Gunsalus R."/>
            <person name="McInerney M.J."/>
            <person name="Morrison M."/>
            <person name="Plugge C."/>
            <person name="Rohlin L."/>
            <person name="Scholten J."/>
            <person name="Sieber J."/>
            <person name="Stams A.J.M."/>
            <person name="Worm P."/>
            <person name="Henstra A.M."/>
            <person name="Richardson P."/>
        </authorList>
    </citation>
    <scope>NUCLEOTIDE SEQUENCE [LARGE SCALE GENOMIC DNA]</scope>
    <source>
        <strain evidence="16">DSM 10017 / MPOB</strain>
    </source>
</reference>
<feature type="compositionally biased region" description="Gly residues" evidence="13">
    <location>
        <begin position="16"/>
        <end position="31"/>
    </location>
</feature>
<evidence type="ECO:0000256" key="3">
    <source>
        <dbReference type="ARBA" id="ARBA00022362"/>
    </source>
</evidence>
<organism evidence="15 16">
    <name type="scientific">Syntrophobacter fumaroxidans (strain DSM 10017 / MPOB)</name>
    <dbReference type="NCBI Taxonomy" id="335543"/>
    <lineage>
        <taxon>Bacteria</taxon>
        <taxon>Pseudomonadati</taxon>
        <taxon>Thermodesulfobacteriota</taxon>
        <taxon>Syntrophobacteria</taxon>
        <taxon>Syntrophobacterales</taxon>
        <taxon>Syntrophobacteraceae</taxon>
        <taxon>Syntrophobacter</taxon>
    </lineage>
</organism>
<gene>
    <name evidence="15" type="ordered locus">Sfum_3705</name>
</gene>
<evidence type="ECO:0000313" key="16">
    <source>
        <dbReference type="Proteomes" id="UP000001784"/>
    </source>
</evidence>
<proteinExistence type="inferred from homology"/>
<evidence type="ECO:0000256" key="8">
    <source>
        <dbReference type="ARBA" id="ARBA00022737"/>
    </source>
</evidence>
<dbReference type="eggNOG" id="COG0810">
    <property type="taxonomic scope" value="Bacteria"/>
</dbReference>
<feature type="compositionally biased region" description="Gly residues" evidence="13">
    <location>
        <begin position="162"/>
        <end position="179"/>
    </location>
</feature>
<dbReference type="Pfam" id="PF03544">
    <property type="entry name" value="TonB_C"/>
    <property type="match status" value="1"/>
</dbReference>
<dbReference type="Proteomes" id="UP000001784">
    <property type="component" value="Chromosome"/>
</dbReference>
<feature type="compositionally biased region" description="Basic and acidic residues" evidence="13">
    <location>
        <begin position="140"/>
        <end position="156"/>
    </location>
</feature>
<evidence type="ECO:0000256" key="13">
    <source>
        <dbReference type="SAM" id="MobiDB-lite"/>
    </source>
</evidence>
<evidence type="ECO:0000256" key="5">
    <source>
        <dbReference type="ARBA" id="ARBA00022475"/>
    </source>
</evidence>
<name>A0LPM3_SYNFM</name>
<dbReference type="Gene3D" id="3.30.1150.10">
    <property type="match status" value="1"/>
</dbReference>
<dbReference type="EMBL" id="CP000478">
    <property type="protein sequence ID" value="ABK19375.1"/>
    <property type="molecule type" value="Genomic_DNA"/>
</dbReference>
<evidence type="ECO:0000256" key="2">
    <source>
        <dbReference type="ARBA" id="ARBA00006555"/>
    </source>
</evidence>
<dbReference type="InterPro" id="IPR006260">
    <property type="entry name" value="TonB/TolA_C"/>
</dbReference>
<feature type="region of interest" description="Disordered" evidence="13">
    <location>
        <begin position="1"/>
        <end position="191"/>
    </location>
</feature>
<dbReference type="InterPro" id="IPR051045">
    <property type="entry name" value="TonB-dependent_transducer"/>
</dbReference>
<feature type="compositionally biased region" description="Basic and acidic residues" evidence="13">
    <location>
        <begin position="69"/>
        <end position="83"/>
    </location>
</feature>
<evidence type="ECO:0000256" key="1">
    <source>
        <dbReference type="ARBA" id="ARBA00004383"/>
    </source>
</evidence>
<dbReference type="PANTHER" id="PTHR33446:SF8">
    <property type="entry name" value="PROTEIN TONB"/>
    <property type="match status" value="1"/>
</dbReference>
<keyword evidence="7" id="KW-0812">Transmembrane</keyword>
<keyword evidence="6" id="KW-0997">Cell inner membrane</keyword>
<dbReference type="STRING" id="335543.Sfum_3705"/>
<evidence type="ECO:0000256" key="11">
    <source>
        <dbReference type="ARBA" id="ARBA00023136"/>
    </source>
</evidence>
<evidence type="ECO:0000256" key="6">
    <source>
        <dbReference type="ARBA" id="ARBA00022519"/>
    </source>
</evidence>
<dbReference type="HOGENOM" id="CLU_1004469_0_0_7"/>
<dbReference type="AlphaFoldDB" id="A0LPM3"/>
<dbReference type="InterPro" id="IPR003538">
    <property type="entry name" value="TonB"/>
</dbReference>
<dbReference type="GO" id="GO:0098797">
    <property type="term" value="C:plasma membrane protein complex"/>
    <property type="evidence" value="ECO:0007669"/>
    <property type="project" value="TreeGrafter"/>
</dbReference>
<evidence type="ECO:0000256" key="7">
    <source>
        <dbReference type="ARBA" id="ARBA00022692"/>
    </source>
</evidence>
<dbReference type="GO" id="GO:0031992">
    <property type="term" value="F:energy transducer activity"/>
    <property type="evidence" value="ECO:0007669"/>
    <property type="project" value="InterPro"/>
</dbReference>
<keyword evidence="11" id="KW-0472">Membrane</keyword>
<dbReference type="PROSITE" id="PS52015">
    <property type="entry name" value="TONB_CTD"/>
    <property type="match status" value="1"/>
</dbReference>
<dbReference type="NCBIfam" id="TIGR01352">
    <property type="entry name" value="tonB_Cterm"/>
    <property type="match status" value="1"/>
</dbReference>
<dbReference type="InParanoid" id="A0LPM3"/>
<keyword evidence="9" id="KW-0653">Protein transport</keyword>
<evidence type="ECO:0000256" key="9">
    <source>
        <dbReference type="ARBA" id="ARBA00022927"/>
    </source>
</evidence>
<dbReference type="GO" id="GO:0055085">
    <property type="term" value="P:transmembrane transport"/>
    <property type="evidence" value="ECO:0007669"/>
    <property type="project" value="InterPro"/>
</dbReference>
<evidence type="ECO:0000256" key="10">
    <source>
        <dbReference type="ARBA" id="ARBA00022989"/>
    </source>
</evidence>
<keyword evidence="10" id="KW-1133">Transmembrane helix</keyword>
<keyword evidence="8" id="KW-0677">Repeat</keyword>
<dbReference type="KEGG" id="sfu:Sfum_3705"/>
<feature type="domain" description="TonB C-terminal" evidence="14">
    <location>
        <begin position="186"/>
        <end position="277"/>
    </location>
</feature>
<evidence type="ECO:0000259" key="14">
    <source>
        <dbReference type="PROSITE" id="PS52015"/>
    </source>
</evidence>
<keyword evidence="16" id="KW-1185">Reference proteome</keyword>